<keyword evidence="15" id="KW-1185">Reference proteome</keyword>
<evidence type="ECO:0000256" key="11">
    <source>
        <dbReference type="ARBA" id="ARBA00023237"/>
    </source>
</evidence>
<dbReference type="InterPro" id="IPR004565">
    <property type="entry name" value="OM_lipoprot_LolB"/>
</dbReference>
<dbReference type="Pfam" id="PF03550">
    <property type="entry name" value="LolB"/>
    <property type="match status" value="1"/>
</dbReference>
<dbReference type="Gene3D" id="2.50.20.10">
    <property type="entry name" value="Lipoprotein localisation LolA/LolB/LppX"/>
    <property type="match status" value="1"/>
</dbReference>
<evidence type="ECO:0000256" key="2">
    <source>
        <dbReference type="ARBA" id="ARBA00009696"/>
    </source>
</evidence>
<dbReference type="SUPFAM" id="SSF89392">
    <property type="entry name" value="Prokaryotic lipoproteins and lipoprotein localization factors"/>
    <property type="match status" value="1"/>
</dbReference>
<keyword evidence="12" id="KW-0449">Lipoprotein</keyword>
<evidence type="ECO:0000256" key="12">
    <source>
        <dbReference type="ARBA" id="ARBA00023288"/>
    </source>
</evidence>
<reference evidence="15" key="1">
    <citation type="journal article" date="2019" name="Int. J. Syst. Evol. Microbiol.">
        <title>The Global Catalogue of Microorganisms (GCM) 10K type strain sequencing project: providing services to taxonomists for standard genome sequencing and annotation.</title>
        <authorList>
            <consortium name="The Broad Institute Genomics Platform"/>
            <consortium name="The Broad Institute Genome Sequencing Center for Infectious Disease"/>
            <person name="Wu L."/>
            <person name="Ma J."/>
        </authorList>
    </citation>
    <scope>NUCLEOTIDE SEQUENCE [LARGE SCALE GENOMIC DNA]</scope>
    <source>
        <strain evidence="15">JCM 18715</strain>
    </source>
</reference>
<accession>A0ABP9QZA1</accession>
<evidence type="ECO:0000313" key="14">
    <source>
        <dbReference type="EMBL" id="GAA5169615.1"/>
    </source>
</evidence>
<feature type="signal peptide" evidence="13">
    <location>
        <begin position="1"/>
        <end position="20"/>
    </location>
</feature>
<protein>
    <recommendedName>
        <fullName evidence="4">Outer-membrane lipoprotein LolB</fullName>
    </recommendedName>
</protein>
<feature type="chain" id="PRO_5045355893" description="Outer-membrane lipoprotein LolB" evidence="13">
    <location>
        <begin position="21"/>
        <end position="193"/>
    </location>
</feature>
<gene>
    <name evidence="14" type="ORF">GCM10025770_31310</name>
</gene>
<evidence type="ECO:0000256" key="8">
    <source>
        <dbReference type="ARBA" id="ARBA00023136"/>
    </source>
</evidence>
<keyword evidence="8" id="KW-0472">Membrane</keyword>
<dbReference type="CDD" id="cd16326">
    <property type="entry name" value="LolB"/>
    <property type="match status" value="1"/>
</dbReference>
<dbReference type="EMBL" id="BAABLD010000015">
    <property type="protein sequence ID" value="GAA5169615.1"/>
    <property type="molecule type" value="Genomic_DNA"/>
</dbReference>
<keyword evidence="11" id="KW-0998">Cell outer membrane</keyword>
<evidence type="ECO:0000256" key="1">
    <source>
        <dbReference type="ARBA" id="ARBA00004459"/>
    </source>
</evidence>
<evidence type="ECO:0000256" key="5">
    <source>
        <dbReference type="ARBA" id="ARBA00022448"/>
    </source>
</evidence>
<keyword evidence="7" id="KW-0653">Protein transport</keyword>
<evidence type="ECO:0000256" key="6">
    <source>
        <dbReference type="ARBA" id="ARBA00022729"/>
    </source>
</evidence>
<comment type="caution">
    <text evidence="14">The sequence shown here is derived from an EMBL/GenBank/DDBJ whole genome shotgun (WGS) entry which is preliminary data.</text>
</comment>
<evidence type="ECO:0000256" key="4">
    <source>
        <dbReference type="ARBA" id="ARBA00016202"/>
    </source>
</evidence>
<evidence type="ECO:0000256" key="7">
    <source>
        <dbReference type="ARBA" id="ARBA00022927"/>
    </source>
</evidence>
<evidence type="ECO:0000313" key="15">
    <source>
        <dbReference type="Proteomes" id="UP001500547"/>
    </source>
</evidence>
<sequence length="193" mass="21310">MNVLSAARTLLLGLCAILLAACAGQPSRPTDVPPRPPRSEIQNFALTARVAITQARRAETIRMAWEHTPAQDAMGFENSLGMIVAELQRDAQGARWLTSAGEKYESRSADELMARLTDRPVPIQSLSLWVVGRLGQNGIAKFDDKGRLLEGLDSGWTIRVQEYEADRPDALPRIVEAEVPGLRIRLVIDSWLL</sequence>
<dbReference type="RefSeq" id="WP_345534042.1">
    <property type="nucleotide sequence ID" value="NZ_BAABLD010000015.1"/>
</dbReference>
<proteinExistence type="inferred from homology"/>
<evidence type="ECO:0000256" key="10">
    <source>
        <dbReference type="ARBA" id="ARBA00023186"/>
    </source>
</evidence>
<dbReference type="InterPro" id="IPR029046">
    <property type="entry name" value="LolA/LolB/LppX"/>
</dbReference>
<dbReference type="Proteomes" id="UP001500547">
    <property type="component" value="Unassembled WGS sequence"/>
</dbReference>
<comment type="subcellular location">
    <subcellularLocation>
        <location evidence="1">Cell outer membrane</location>
        <topology evidence="1">Lipid-anchor</topology>
    </subcellularLocation>
</comment>
<comment type="subunit">
    <text evidence="3">Monomer.</text>
</comment>
<organism evidence="14 15">
    <name type="scientific">Viridibacterium curvum</name>
    <dbReference type="NCBI Taxonomy" id="1101404"/>
    <lineage>
        <taxon>Bacteria</taxon>
        <taxon>Pseudomonadati</taxon>
        <taxon>Pseudomonadota</taxon>
        <taxon>Betaproteobacteria</taxon>
        <taxon>Rhodocyclales</taxon>
        <taxon>Rhodocyclaceae</taxon>
        <taxon>Viridibacterium</taxon>
    </lineage>
</organism>
<evidence type="ECO:0000256" key="9">
    <source>
        <dbReference type="ARBA" id="ARBA00023139"/>
    </source>
</evidence>
<evidence type="ECO:0000256" key="3">
    <source>
        <dbReference type="ARBA" id="ARBA00011245"/>
    </source>
</evidence>
<name>A0ABP9QZA1_9RHOO</name>
<keyword evidence="6 13" id="KW-0732">Signal</keyword>
<keyword evidence="9" id="KW-0564">Palmitate</keyword>
<evidence type="ECO:0000256" key="13">
    <source>
        <dbReference type="SAM" id="SignalP"/>
    </source>
</evidence>
<comment type="similarity">
    <text evidence="2">Belongs to the LolB family.</text>
</comment>
<keyword evidence="5" id="KW-0813">Transport</keyword>
<keyword evidence="10" id="KW-0143">Chaperone</keyword>